<evidence type="ECO:0000313" key="3">
    <source>
        <dbReference type="Proteomes" id="UP000003558"/>
    </source>
</evidence>
<feature type="compositionally biased region" description="Gly residues" evidence="1">
    <location>
        <begin position="19"/>
        <end position="30"/>
    </location>
</feature>
<evidence type="ECO:0000256" key="1">
    <source>
        <dbReference type="SAM" id="MobiDB-lite"/>
    </source>
</evidence>
<dbReference type="EMBL" id="BACI01000110">
    <property type="protein sequence ID" value="GAA14542.1"/>
    <property type="molecule type" value="Genomic_DNA"/>
</dbReference>
<organism evidence="2 3">
    <name type="scientific">Gordonia alkanivorans NBRC 16433</name>
    <dbReference type="NCBI Taxonomy" id="1027371"/>
    <lineage>
        <taxon>Bacteria</taxon>
        <taxon>Bacillati</taxon>
        <taxon>Actinomycetota</taxon>
        <taxon>Actinomycetes</taxon>
        <taxon>Mycobacteriales</taxon>
        <taxon>Gordoniaceae</taxon>
        <taxon>Gordonia</taxon>
    </lineage>
</organism>
<protein>
    <submittedName>
        <fullName evidence="2">Uncharacterized protein</fullName>
    </submittedName>
</protein>
<proteinExistence type="predicted"/>
<dbReference type="STRING" id="1027371.GOALK_110_00020"/>
<accession>F9W103</accession>
<dbReference type="Proteomes" id="UP000003558">
    <property type="component" value="Unassembled WGS sequence"/>
</dbReference>
<reference evidence="2 3" key="1">
    <citation type="submission" date="2011-05" db="EMBL/GenBank/DDBJ databases">
        <title>Whole genome shotgun sequence of Gordonia alkanivorans NBRC 16433.</title>
        <authorList>
            <person name="Hosoyama A."/>
            <person name="Nakamura S."/>
            <person name="Takarada H."/>
            <person name="Tsuchikane K."/>
            <person name="Yamazaki S."/>
            <person name="Fujita N."/>
        </authorList>
    </citation>
    <scope>NUCLEOTIDE SEQUENCE [LARGE SCALE GENOMIC DNA]</scope>
    <source>
        <strain evidence="2 3">NBRC 16433</strain>
    </source>
</reference>
<evidence type="ECO:0000313" key="2">
    <source>
        <dbReference type="EMBL" id="GAA14542.1"/>
    </source>
</evidence>
<sequence>MVSDDEALPDSVVTASGDTGVGVRGIGSPAGGRDPDPDLFEA</sequence>
<feature type="region of interest" description="Disordered" evidence="1">
    <location>
        <begin position="1"/>
        <end position="42"/>
    </location>
</feature>
<dbReference type="AlphaFoldDB" id="F9W103"/>
<name>F9W103_9ACTN</name>
<comment type="caution">
    <text evidence="2">The sequence shown here is derived from an EMBL/GenBank/DDBJ whole genome shotgun (WGS) entry which is preliminary data.</text>
</comment>
<gene>
    <name evidence="2" type="ORF">GOALK_110_00020</name>
</gene>